<evidence type="ECO:0000256" key="4">
    <source>
        <dbReference type="ARBA" id="ARBA00023027"/>
    </source>
</evidence>
<sequence>MTADSTATRLAQATEQMVVLARIREDYRVAKPLVGERLALCGHVTVETAVQVDTLIALGAEVAWCASSTSTTDEQVAALLRERGIRVVGSRGMSEADLRKGVEEVLLTWQDGPTMVLDEGAMIISALHDTMAGLPAPVLATEKTPDGLAELDRLARRTPIRFPVIKSDESFGKDVIDNPHGTAQSLLETIMAASGRMLAGKVFVVAGYGRVGAGVAAKARGLGARVVVTEVRPTRALMAVLDGFEVLPMADAARVGDLFCTVTGTAGVLREEHLSLLKSGAVLANGGHLPYEIDLAALDRMTRHRMPAAHPGSEVLTLADGRRVYLIGGGNIANLAAGRGNVSEVMDVTFASQVLALCLSVKEATSWQAGLRELPPECDEYVAAALARAMGIHLGAADGSSGDPHAG</sequence>
<dbReference type="EMBL" id="FMCW01000024">
    <property type="protein sequence ID" value="SCF06515.1"/>
    <property type="molecule type" value="Genomic_DNA"/>
</dbReference>
<dbReference type="GO" id="GO:0005829">
    <property type="term" value="C:cytosol"/>
    <property type="evidence" value="ECO:0007669"/>
    <property type="project" value="TreeGrafter"/>
</dbReference>
<dbReference type="InterPro" id="IPR036291">
    <property type="entry name" value="NAD(P)-bd_dom_sf"/>
</dbReference>
<dbReference type="PANTHER" id="PTHR23420:SF0">
    <property type="entry name" value="ADENOSYLHOMOCYSTEINASE"/>
    <property type="match status" value="1"/>
</dbReference>
<comment type="similarity">
    <text evidence="2">Belongs to the adenosylhomocysteinase family.</text>
</comment>
<dbReference type="InterPro" id="IPR015878">
    <property type="entry name" value="Ado_hCys_hydrolase_NAD-bd"/>
</dbReference>
<dbReference type="RefSeq" id="WP_091283556.1">
    <property type="nucleotide sequence ID" value="NZ_FMCW01000024.1"/>
</dbReference>
<protein>
    <submittedName>
        <fullName evidence="6">Adenosylhomocysteinase</fullName>
    </submittedName>
</protein>
<evidence type="ECO:0000256" key="3">
    <source>
        <dbReference type="ARBA" id="ARBA00022563"/>
    </source>
</evidence>
<evidence type="ECO:0000256" key="2">
    <source>
        <dbReference type="ARBA" id="ARBA00007122"/>
    </source>
</evidence>
<dbReference type="PANTHER" id="PTHR23420">
    <property type="entry name" value="ADENOSYLHOMOCYSTEINASE"/>
    <property type="match status" value="1"/>
</dbReference>
<dbReference type="Proteomes" id="UP000199375">
    <property type="component" value="Unassembled WGS sequence"/>
</dbReference>
<gene>
    <name evidence="6" type="ORF">GA0070558_12454</name>
</gene>
<accession>A0A1C4XDH6</accession>
<dbReference type="Gene3D" id="3.40.50.720">
    <property type="entry name" value="NAD(P)-binding Rossmann-like Domain"/>
    <property type="match status" value="1"/>
</dbReference>
<dbReference type="SMART" id="SM00996">
    <property type="entry name" value="AdoHcyase"/>
    <property type="match status" value="1"/>
</dbReference>
<name>A0A1C4XDH6_9ACTN</name>
<dbReference type="GO" id="GO:0004013">
    <property type="term" value="F:adenosylhomocysteinase activity"/>
    <property type="evidence" value="ECO:0007669"/>
    <property type="project" value="TreeGrafter"/>
</dbReference>
<dbReference type="SMART" id="SM00997">
    <property type="entry name" value="AdoHcyase_NAD"/>
    <property type="match status" value="1"/>
</dbReference>
<organism evidence="6 7">
    <name type="scientific">Micromonospora haikouensis</name>
    <dbReference type="NCBI Taxonomy" id="686309"/>
    <lineage>
        <taxon>Bacteria</taxon>
        <taxon>Bacillati</taxon>
        <taxon>Actinomycetota</taxon>
        <taxon>Actinomycetes</taxon>
        <taxon>Micromonosporales</taxon>
        <taxon>Micromonosporaceae</taxon>
        <taxon>Micromonospora</taxon>
    </lineage>
</organism>
<comment type="cofactor">
    <cofactor evidence="1">
        <name>NAD(+)</name>
        <dbReference type="ChEBI" id="CHEBI:57540"/>
    </cofactor>
</comment>
<reference evidence="6 7" key="1">
    <citation type="submission" date="2016-06" db="EMBL/GenBank/DDBJ databases">
        <authorList>
            <person name="Kjaerup R.B."/>
            <person name="Dalgaard T.S."/>
            <person name="Juul-Madsen H.R."/>
        </authorList>
    </citation>
    <scope>NUCLEOTIDE SEQUENCE [LARGE SCALE GENOMIC DNA]</scope>
    <source>
        <strain evidence="6 7">DSM 45626</strain>
    </source>
</reference>
<evidence type="ECO:0000313" key="7">
    <source>
        <dbReference type="Proteomes" id="UP000199375"/>
    </source>
</evidence>
<evidence type="ECO:0000313" key="6">
    <source>
        <dbReference type="EMBL" id="SCF06515.1"/>
    </source>
</evidence>
<dbReference type="SUPFAM" id="SSF52283">
    <property type="entry name" value="Formate/glycerate dehydrogenase catalytic domain-like"/>
    <property type="match status" value="1"/>
</dbReference>
<dbReference type="Pfam" id="PF05221">
    <property type="entry name" value="AdoHcyase"/>
    <property type="match status" value="2"/>
</dbReference>
<keyword evidence="3" id="KW-0554">One-carbon metabolism</keyword>
<dbReference type="NCBIfam" id="NF004005">
    <property type="entry name" value="PRK05476.2-3"/>
    <property type="match status" value="1"/>
</dbReference>
<evidence type="ECO:0000256" key="1">
    <source>
        <dbReference type="ARBA" id="ARBA00001911"/>
    </source>
</evidence>
<dbReference type="GO" id="GO:0006730">
    <property type="term" value="P:one-carbon metabolic process"/>
    <property type="evidence" value="ECO:0007669"/>
    <property type="project" value="UniProtKB-KW"/>
</dbReference>
<feature type="domain" description="S-adenosyl-L-homocysteine hydrolase NAD binding" evidence="5">
    <location>
        <begin position="178"/>
        <end position="340"/>
    </location>
</feature>
<proteinExistence type="inferred from homology"/>
<dbReference type="InterPro" id="IPR000043">
    <property type="entry name" value="Adenosylhomocysteinase-like"/>
</dbReference>
<dbReference type="Gene3D" id="3.40.50.1480">
    <property type="entry name" value="Adenosylhomocysteinase-like"/>
    <property type="match status" value="1"/>
</dbReference>
<dbReference type="AlphaFoldDB" id="A0A1C4XDH6"/>
<dbReference type="SUPFAM" id="SSF51735">
    <property type="entry name" value="NAD(P)-binding Rossmann-fold domains"/>
    <property type="match status" value="1"/>
</dbReference>
<keyword evidence="4" id="KW-0520">NAD</keyword>
<evidence type="ECO:0000259" key="5">
    <source>
        <dbReference type="SMART" id="SM00997"/>
    </source>
</evidence>
<dbReference type="GO" id="GO:0033353">
    <property type="term" value="P:S-adenosylmethionine cycle"/>
    <property type="evidence" value="ECO:0007669"/>
    <property type="project" value="TreeGrafter"/>
</dbReference>
<dbReference type="Pfam" id="PF00670">
    <property type="entry name" value="AdoHcyase_NAD"/>
    <property type="match status" value="1"/>
</dbReference>
<dbReference type="InterPro" id="IPR042172">
    <property type="entry name" value="Adenosylhomocyst_ase-like_sf"/>
</dbReference>